<evidence type="ECO:0000256" key="1">
    <source>
        <dbReference type="SAM" id="MobiDB-lite"/>
    </source>
</evidence>
<proteinExistence type="predicted"/>
<dbReference type="EMBL" id="JBAHYK010003390">
    <property type="protein sequence ID" value="KAL0563559.1"/>
    <property type="molecule type" value="Genomic_DNA"/>
</dbReference>
<feature type="region of interest" description="Disordered" evidence="1">
    <location>
        <begin position="1"/>
        <end position="97"/>
    </location>
</feature>
<organism evidence="2 3">
    <name type="scientific">Marasmius crinis-equi</name>
    <dbReference type="NCBI Taxonomy" id="585013"/>
    <lineage>
        <taxon>Eukaryota</taxon>
        <taxon>Fungi</taxon>
        <taxon>Dikarya</taxon>
        <taxon>Basidiomycota</taxon>
        <taxon>Agaricomycotina</taxon>
        <taxon>Agaricomycetes</taxon>
        <taxon>Agaricomycetidae</taxon>
        <taxon>Agaricales</taxon>
        <taxon>Marasmiineae</taxon>
        <taxon>Marasmiaceae</taxon>
        <taxon>Marasmius</taxon>
    </lineage>
</organism>
<sequence length="244" mass="27395">MPHKRAKRSVREKERAERGHDLAPTKSHHALKEEAIPKSAARVLNAMKIREDFRKRKREAEEGGEGGDGGGKRRKKGKDAKGEKEKEKGAVGGILPGESLEHYNKRVETTMRPLVRSAVKTSLAVTRGAQKQEELEKKASKKDNKAKQKEDPPPEEKEKETVKHERATEFQTLSTSAPKRLNDIVQAPPEMPRLRKAEKIPGGIGKSGGVVSMAQKAMMEEEREKAIRRYRELKARRTGIEQSS</sequence>
<feature type="compositionally biased region" description="Basic and acidic residues" evidence="1">
    <location>
        <begin position="130"/>
        <end position="168"/>
    </location>
</feature>
<evidence type="ECO:0000313" key="2">
    <source>
        <dbReference type="EMBL" id="KAL0563559.1"/>
    </source>
</evidence>
<accession>A0ABR3EKZ2</accession>
<evidence type="ECO:0000313" key="3">
    <source>
        <dbReference type="Proteomes" id="UP001465976"/>
    </source>
</evidence>
<feature type="compositionally biased region" description="Basic and acidic residues" evidence="1">
    <location>
        <begin position="9"/>
        <end position="23"/>
    </location>
</feature>
<gene>
    <name evidence="2" type="ORF">V5O48_018507</name>
</gene>
<feature type="compositionally biased region" description="Basic and acidic residues" evidence="1">
    <location>
        <begin position="48"/>
        <end position="61"/>
    </location>
</feature>
<feature type="compositionally biased region" description="Basic and acidic residues" evidence="1">
    <location>
        <begin position="79"/>
        <end position="89"/>
    </location>
</feature>
<protein>
    <submittedName>
        <fullName evidence="2">Uncharacterized protein</fullName>
    </submittedName>
</protein>
<feature type="region of interest" description="Disordered" evidence="1">
    <location>
        <begin position="114"/>
        <end position="209"/>
    </location>
</feature>
<keyword evidence="3" id="KW-1185">Reference proteome</keyword>
<reference evidence="2 3" key="1">
    <citation type="submission" date="2024-02" db="EMBL/GenBank/DDBJ databases">
        <title>A draft genome for the cacao thread blight pathogen Marasmius crinis-equi.</title>
        <authorList>
            <person name="Cohen S.P."/>
            <person name="Baruah I.K."/>
            <person name="Amoako-Attah I."/>
            <person name="Bukari Y."/>
            <person name="Meinhardt L.W."/>
            <person name="Bailey B.A."/>
        </authorList>
    </citation>
    <scope>NUCLEOTIDE SEQUENCE [LARGE SCALE GENOMIC DNA]</scope>
    <source>
        <strain evidence="2 3">GH-76</strain>
    </source>
</reference>
<name>A0ABR3EKZ2_9AGAR</name>
<dbReference type="Proteomes" id="UP001465976">
    <property type="component" value="Unassembled WGS sequence"/>
</dbReference>
<comment type="caution">
    <text evidence="2">The sequence shown here is derived from an EMBL/GenBank/DDBJ whole genome shotgun (WGS) entry which is preliminary data.</text>
</comment>